<keyword evidence="8" id="KW-1185">Reference proteome</keyword>
<dbReference type="PANTHER" id="PTHR43560:SF1">
    <property type="entry name" value="ION-TRANSLOCATING OXIDOREDUCTASE COMPLEX SUBUNIT B"/>
    <property type="match status" value="1"/>
</dbReference>
<dbReference type="Gene3D" id="3.40.950.10">
    <property type="entry name" value="Fe-only Hydrogenase (Larger Subunit), Chain L, domain 3"/>
    <property type="match status" value="1"/>
</dbReference>
<name>A0A562J9R4_9FIRM</name>
<evidence type="ECO:0000259" key="6">
    <source>
        <dbReference type="PROSITE" id="PS51656"/>
    </source>
</evidence>
<evidence type="ECO:0000256" key="2">
    <source>
        <dbReference type="ARBA" id="ARBA00022723"/>
    </source>
</evidence>
<dbReference type="PROSITE" id="PS51656">
    <property type="entry name" value="4FE4S"/>
    <property type="match status" value="1"/>
</dbReference>
<reference evidence="7 8" key="1">
    <citation type="submission" date="2019-07" db="EMBL/GenBank/DDBJ databases">
        <title>Genomic Encyclopedia of Type Strains, Phase I: the one thousand microbial genomes (KMG-I) project.</title>
        <authorList>
            <person name="Kyrpides N."/>
        </authorList>
    </citation>
    <scope>NUCLEOTIDE SEQUENCE [LARGE SCALE GENOMIC DNA]</scope>
    <source>
        <strain evidence="7 8">DSM 13558</strain>
    </source>
</reference>
<comment type="caution">
    <text evidence="7">The sequence shown here is derived from an EMBL/GenBank/DDBJ whole genome shotgun (WGS) entry which is preliminary data.</text>
</comment>
<dbReference type="Pfam" id="PF02906">
    <property type="entry name" value="Fe_hyd_lg_C"/>
    <property type="match status" value="2"/>
</dbReference>
<proteinExistence type="predicted"/>
<keyword evidence="3" id="KW-0408">Iron</keyword>
<evidence type="ECO:0000256" key="1">
    <source>
        <dbReference type="ARBA" id="ARBA00022485"/>
    </source>
</evidence>
<dbReference type="EMBL" id="VLKH01000005">
    <property type="protein sequence ID" value="TWH79877.1"/>
    <property type="molecule type" value="Genomic_DNA"/>
</dbReference>
<feature type="domain" description="4Fe-4S" evidence="6">
    <location>
        <begin position="364"/>
        <end position="415"/>
    </location>
</feature>
<dbReference type="Pfam" id="PF13237">
    <property type="entry name" value="Fer4_10"/>
    <property type="match status" value="1"/>
</dbReference>
<evidence type="ECO:0000259" key="5">
    <source>
        <dbReference type="PROSITE" id="PS51379"/>
    </source>
</evidence>
<dbReference type="Gene3D" id="1.10.15.40">
    <property type="entry name" value="Electron transport complex subunit B, putative Fe-S cluster"/>
    <property type="match status" value="1"/>
</dbReference>
<dbReference type="InterPro" id="IPR017900">
    <property type="entry name" value="4Fe4S_Fe_S_CS"/>
</dbReference>
<dbReference type="Gene3D" id="3.30.70.20">
    <property type="match status" value="1"/>
</dbReference>
<dbReference type="Pfam" id="PF04060">
    <property type="entry name" value="FeS"/>
    <property type="match status" value="1"/>
</dbReference>
<evidence type="ECO:0000256" key="3">
    <source>
        <dbReference type="ARBA" id="ARBA00023004"/>
    </source>
</evidence>
<sequence length="415" mass="46551">MNFSIMFDKEKCKGCTNCMKRCPTQAIRLIDGKAFINSTKCIHCGECIKICPYSAYTPEPIEWYEEMHYSSYKYKIAIPGTPLYGQFPKKIDICRVQNAILKLGFDYVYDASWAAEIVAKAIAKKIGKEKMIRPLISANCPAAVRLIKNRYPSLMDNLILLKEPMEIGAMMARERAKKLYNLKDDEIGVFYISPCPAKLLAVTDPIGNYKPSVDWVIPLNTIYGDLYREVLSQDNKTCSYPSTSGIKWAVSGGQSESAGLNNYIAVNGMENIIQILDEIENGRLNDVDYVEALACVQGCVGGTFNVVNPFVASSNIKNIISCADYECINPDLDRFEELYESGVLKYRLMEENNPNNFNMKEAIERSEKIKEITDLLPGLDCGSCGAPTCSAHAEDVYNNQSKLYDCVVLRANEKR</sequence>
<dbReference type="PANTHER" id="PTHR43560">
    <property type="entry name" value="ION-TRANSLOCATING OXIDOREDUCTASE COMPLEX SUBUNIT B"/>
    <property type="match status" value="1"/>
</dbReference>
<dbReference type="InterPro" id="IPR009016">
    <property type="entry name" value="Fe_hydrogenase"/>
</dbReference>
<feature type="domain" description="4Fe-4S ferredoxin-type" evidence="5">
    <location>
        <begin position="32"/>
        <end position="61"/>
    </location>
</feature>
<feature type="domain" description="4Fe-4S ferredoxin-type" evidence="5">
    <location>
        <begin position="3"/>
        <end position="31"/>
    </location>
</feature>
<dbReference type="InterPro" id="IPR007202">
    <property type="entry name" value="4Fe-4S_dom"/>
</dbReference>
<dbReference type="InterPro" id="IPR017896">
    <property type="entry name" value="4Fe4S_Fe-S-bd"/>
</dbReference>
<evidence type="ECO:0000313" key="7">
    <source>
        <dbReference type="EMBL" id="TWH79877.1"/>
    </source>
</evidence>
<dbReference type="AlphaFoldDB" id="A0A562J9R4"/>
<dbReference type="GO" id="GO:0046872">
    <property type="term" value="F:metal ion binding"/>
    <property type="evidence" value="ECO:0007669"/>
    <property type="project" value="UniProtKB-KW"/>
</dbReference>
<dbReference type="SUPFAM" id="SSF53920">
    <property type="entry name" value="Fe-only hydrogenase"/>
    <property type="match status" value="1"/>
</dbReference>
<dbReference type="Proteomes" id="UP000315343">
    <property type="component" value="Unassembled WGS sequence"/>
</dbReference>
<evidence type="ECO:0000313" key="8">
    <source>
        <dbReference type="Proteomes" id="UP000315343"/>
    </source>
</evidence>
<dbReference type="InterPro" id="IPR004108">
    <property type="entry name" value="Fe_hydrogenase_lsu_C"/>
</dbReference>
<dbReference type="SUPFAM" id="SSF54862">
    <property type="entry name" value="4Fe-4S ferredoxins"/>
    <property type="match status" value="1"/>
</dbReference>
<accession>A0A562J9R4</accession>
<dbReference type="InterPro" id="IPR050395">
    <property type="entry name" value="4Fe4S_Ferredoxin_RnfB"/>
</dbReference>
<dbReference type="GO" id="GO:0051539">
    <property type="term" value="F:4 iron, 4 sulfur cluster binding"/>
    <property type="evidence" value="ECO:0007669"/>
    <property type="project" value="UniProtKB-KW"/>
</dbReference>
<keyword evidence="1" id="KW-0004">4Fe-4S</keyword>
<protein>
    <submittedName>
        <fullName evidence="7">Iron only hydrogenase large subunit-like protein</fullName>
    </submittedName>
</protein>
<evidence type="ECO:0000256" key="4">
    <source>
        <dbReference type="ARBA" id="ARBA00023014"/>
    </source>
</evidence>
<dbReference type="PROSITE" id="PS00198">
    <property type="entry name" value="4FE4S_FER_1"/>
    <property type="match status" value="1"/>
</dbReference>
<dbReference type="OrthoDB" id="9804603at2"/>
<dbReference type="RefSeq" id="WP_145083290.1">
    <property type="nucleotide sequence ID" value="NZ_DAMBUX010000001.1"/>
</dbReference>
<keyword evidence="2" id="KW-0479">Metal-binding</keyword>
<keyword evidence="4" id="KW-0411">Iron-sulfur</keyword>
<organism evidence="7 8">
    <name type="scientific">Sedimentibacter saalensis</name>
    <dbReference type="NCBI Taxonomy" id="130788"/>
    <lineage>
        <taxon>Bacteria</taxon>
        <taxon>Bacillati</taxon>
        <taxon>Bacillota</taxon>
        <taxon>Tissierellia</taxon>
        <taxon>Sedimentibacter</taxon>
    </lineage>
</organism>
<dbReference type="PROSITE" id="PS51379">
    <property type="entry name" value="4FE4S_FER_2"/>
    <property type="match status" value="2"/>
</dbReference>
<gene>
    <name evidence="7" type="ORF">LY60_02197</name>
</gene>